<dbReference type="KEGG" id="wna:KA717_26490"/>
<gene>
    <name evidence="1" type="ORF">KA717_26490</name>
</gene>
<reference evidence="1" key="1">
    <citation type="submission" date="2021-04" db="EMBL/GenBank/DDBJ databases">
        <title>Genome sequence of Woronichinia naegeliana from Washington state freshwater lake bloom.</title>
        <authorList>
            <person name="Dreher T.W."/>
        </authorList>
    </citation>
    <scope>NUCLEOTIDE SEQUENCE</scope>
    <source>
        <strain evidence="1">WA131</strain>
    </source>
</reference>
<evidence type="ECO:0000313" key="1">
    <source>
        <dbReference type="EMBL" id="UXE59372.1"/>
    </source>
</evidence>
<dbReference type="EMBL" id="CP073041">
    <property type="protein sequence ID" value="UXE59372.1"/>
    <property type="molecule type" value="Genomic_DNA"/>
</dbReference>
<sequence length="88" mass="9732">MPQITLDLPLPILNALTTYTQEQQTSSADTVQTALESFLIAKGYLTKPRKTFHLDPAPIGSGYNDTAINHDVVLNEFILSQKLNQTES</sequence>
<accession>A0A977KT45</accession>
<organism evidence="1">
    <name type="scientific">Woronichinia naegeliana WA131</name>
    <dbReference type="NCBI Taxonomy" id="2824559"/>
    <lineage>
        <taxon>Bacteria</taxon>
        <taxon>Bacillati</taxon>
        <taxon>Cyanobacteriota</taxon>
        <taxon>Cyanophyceae</taxon>
        <taxon>Synechococcales</taxon>
        <taxon>Coelosphaeriaceae</taxon>
        <taxon>Woronichinia</taxon>
    </lineage>
</organism>
<dbReference type="AlphaFoldDB" id="A0A977KT45"/>
<proteinExistence type="predicted"/>
<protein>
    <submittedName>
        <fullName evidence="1">Uncharacterized protein</fullName>
    </submittedName>
</protein>
<name>A0A977KT45_9CYAN</name>
<dbReference type="Proteomes" id="UP001065613">
    <property type="component" value="Chromosome"/>
</dbReference>